<reference evidence="2" key="1">
    <citation type="journal article" date="2022" name="bioRxiv">
        <title>Genomics of Preaxostyla Flagellates Illuminates Evolutionary Transitions and the Path Towards Mitochondrial Loss.</title>
        <authorList>
            <person name="Novak L.V.F."/>
            <person name="Treitli S.C."/>
            <person name="Pyrih J."/>
            <person name="Halakuc P."/>
            <person name="Pipaliya S.V."/>
            <person name="Vacek V."/>
            <person name="Brzon O."/>
            <person name="Soukal P."/>
            <person name="Eme L."/>
            <person name="Dacks J.B."/>
            <person name="Karnkowska A."/>
            <person name="Elias M."/>
            <person name="Hampl V."/>
        </authorList>
    </citation>
    <scope>NUCLEOTIDE SEQUENCE</scope>
    <source>
        <strain evidence="2">RCP-MX</strain>
    </source>
</reference>
<name>A0ABQ8UBF8_9EUKA</name>
<feature type="region of interest" description="Disordered" evidence="1">
    <location>
        <begin position="142"/>
        <end position="195"/>
    </location>
</feature>
<keyword evidence="3" id="KW-1185">Reference proteome</keyword>
<protein>
    <submittedName>
        <fullName evidence="2">Uncharacterized protein</fullName>
    </submittedName>
</protein>
<dbReference type="Proteomes" id="UP001141327">
    <property type="component" value="Unassembled WGS sequence"/>
</dbReference>
<evidence type="ECO:0000313" key="3">
    <source>
        <dbReference type="Proteomes" id="UP001141327"/>
    </source>
</evidence>
<organism evidence="2 3">
    <name type="scientific">Paratrimastix pyriformis</name>
    <dbReference type="NCBI Taxonomy" id="342808"/>
    <lineage>
        <taxon>Eukaryota</taxon>
        <taxon>Metamonada</taxon>
        <taxon>Preaxostyla</taxon>
        <taxon>Paratrimastigidae</taxon>
        <taxon>Paratrimastix</taxon>
    </lineage>
</organism>
<sequence length="195" mass="20673">MPPKKTKVPTVRDDDSSEEDTGPKRRREDSGTTDAIDKLTSIVVALSNKVAISVNSVTSAVPRRELSVDSLKWLFDPQFGPEGPTLDQIVGKISEWPNAPVSDRPFMAAVANDVHEWRGSIKGNQKSCESRRIKRLAFTSIGGEDAVPPPHAPAPAGIALLPPTPPTAPAGAAELTPSPSPDNTHAPPSPALPDK</sequence>
<proteinExistence type="predicted"/>
<feature type="compositionally biased region" description="Basic and acidic residues" evidence="1">
    <location>
        <begin position="21"/>
        <end position="30"/>
    </location>
</feature>
<accession>A0ABQ8UBF8</accession>
<feature type="region of interest" description="Disordered" evidence="1">
    <location>
        <begin position="1"/>
        <end position="33"/>
    </location>
</feature>
<dbReference type="EMBL" id="JAPMOS010000097">
    <property type="protein sequence ID" value="KAJ4455677.1"/>
    <property type="molecule type" value="Genomic_DNA"/>
</dbReference>
<evidence type="ECO:0000256" key="1">
    <source>
        <dbReference type="SAM" id="MobiDB-lite"/>
    </source>
</evidence>
<comment type="caution">
    <text evidence="2">The sequence shown here is derived from an EMBL/GenBank/DDBJ whole genome shotgun (WGS) entry which is preliminary data.</text>
</comment>
<gene>
    <name evidence="2" type="ORF">PAPYR_9328</name>
</gene>
<evidence type="ECO:0000313" key="2">
    <source>
        <dbReference type="EMBL" id="KAJ4455677.1"/>
    </source>
</evidence>